<feature type="compositionally biased region" description="Polar residues" evidence="2">
    <location>
        <begin position="206"/>
        <end position="216"/>
    </location>
</feature>
<feature type="compositionally biased region" description="Basic and acidic residues" evidence="2">
    <location>
        <begin position="922"/>
        <end position="932"/>
    </location>
</feature>
<feature type="region of interest" description="Disordered" evidence="2">
    <location>
        <begin position="1142"/>
        <end position="1199"/>
    </location>
</feature>
<protein>
    <submittedName>
        <fullName evidence="3">Extracellular matrix glycoprotein Laminin subunits alpha and gamma</fullName>
    </submittedName>
</protein>
<evidence type="ECO:0000256" key="2">
    <source>
        <dbReference type="SAM" id="MobiDB-lite"/>
    </source>
</evidence>
<accession>A0A0F7SM41</accession>
<evidence type="ECO:0000313" key="3">
    <source>
        <dbReference type="EMBL" id="CDZ98753.1"/>
    </source>
</evidence>
<organism evidence="3">
    <name type="scientific">Phaffia rhodozyma</name>
    <name type="common">Yeast</name>
    <name type="synonym">Xanthophyllomyces dendrorhous</name>
    <dbReference type="NCBI Taxonomy" id="264483"/>
    <lineage>
        <taxon>Eukaryota</taxon>
        <taxon>Fungi</taxon>
        <taxon>Dikarya</taxon>
        <taxon>Basidiomycota</taxon>
        <taxon>Agaricomycotina</taxon>
        <taxon>Tremellomycetes</taxon>
        <taxon>Cystofilobasidiales</taxon>
        <taxon>Mrakiaceae</taxon>
        <taxon>Phaffia</taxon>
    </lineage>
</organism>
<feature type="compositionally biased region" description="Low complexity" evidence="2">
    <location>
        <begin position="54"/>
        <end position="75"/>
    </location>
</feature>
<feature type="coiled-coil region" evidence="1">
    <location>
        <begin position="732"/>
        <end position="809"/>
    </location>
</feature>
<feature type="region of interest" description="Disordered" evidence="2">
    <location>
        <begin position="907"/>
        <end position="932"/>
    </location>
</feature>
<name>A0A0F7SM41_PHARH</name>
<feature type="coiled-coil region" evidence="1">
    <location>
        <begin position="502"/>
        <end position="627"/>
    </location>
</feature>
<feature type="coiled-coil region" evidence="1">
    <location>
        <begin position="969"/>
        <end position="1010"/>
    </location>
</feature>
<dbReference type="PANTHER" id="PTHR23159:SF31">
    <property type="entry name" value="CENTROSOME-ASSOCIATED PROTEIN CEP250 ISOFORM X1"/>
    <property type="match status" value="1"/>
</dbReference>
<feature type="compositionally biased region" description="Basic and acidic residues" evidence="2">
    <location>
        <begin position="1150"/>
        <end position="1164"/>
    </location>
</feature>
<feature type="compositionally biased region" description="Basic and acidic residues" evidence="2">
    <location>
        <begin position="1"/>
        <end position="16"/>
    </location>
</feature>
<dbReference type="PANTHER" id="PTHR23159">
    <property type="entry name" value="CENTROSOMAL PROTEIN 2"/>
    <property type="match status" value="1"/>
</dbReference>
<proteinExistence type="predicted"/>
<feature type="compositionally biased region" description="Low complexity" evidence="2">
    <location>
        <begin position="1176"/>
        <end position="1186"/>
    </location>
</feature>
<keyword evidence="1" id="KW-0175">Coiled coil</keyword>
<feature type="compositionally biased region" description="Basic and acidic residues" evidence="2">
    <location>
        <begin position="334"/>
        <end position="359"/>
    </location>
</feature>
<feature type="region of interest" description="Disordered" evidence="2">
    <location>
        <begin position="143"/>
        <end position="389"/>
    </location>
</feature>
<feature type="region of interest" description="Disordered" evidence="2">
    <location>
        <begin position="1"/>
        <end position="80"/>
    </location>
</feature>
<evidence type="ECO:0000256" key="1">
    <source>
        <dbReference type="SAM" id="Coils"/>
    </source>
</evidence>
<feature type="coiled-coil region" evidence="1">
    <location>
        <begin position="396"/>
        <end position="430"/>
    </location>
</feature>
<feature type="compositionally biased region" description="Basic and acidic residues" evidence="2">
    <location>
        <begin position="369"/>
        <end position="389"/>
    </location>
</feature>
<feature type="compositionally biased region" description="Polar residues" evidence="2">
    <location>
        <begin position="17"/>
        <end position="28"/>
    </location>
</feature>
<dbReference type="SUPFAM" id="SSF57997">
    <property type="entry name" value="Tropomyosin"/>
    <property type="match status" value="1"/>
</dbReference>
<dbReference type="EMBL" id="LN483345">
    <property type="protein sequence ID" value="CDZ98753.1"/>
    <property type="molecule type" value="Genomic_DNA"/>
</dbReference>
<dbReference type="AlphaFoldDB" id="A0A0F7SM41"/>
<sequence length="1199" mass="134373">MSSDSHITEDSTKDTSELTIDQRSQPTFVSDPVQPPPRPGGSLDVRDEVSTTFKFSVPKPKSSPSPSNTSSYPNNRFKPSKLMGSRFQVSEPRAFFPISAKVTGGKVPVDTTGVGIQRSTIHSAQVDGVGRWSPSQDINTFAKSRRQRLFLQQPVGSPSELKTPGERRSSSHPLEGNQDLTKAVNELKRMMGPEAESSSSDQMSSPLNQPSQNSKASAARHPNTRASDGSPLDKASPGVITQAGDPVWEDTEGYANDRVLDPPVSRHTALSGEVDRGGHFPTVPIQLDSALESQRPALPLSRSGSLPTKETHRHHSLHEDDLSRFLPKQPQARFKHDQVRDDDYGRGDDDNYQGHRSDQPPRPIKKRSRAQETGDREESDQRVIPEQHPSELVSSIVKIQKELRDKSALLDKQQREIEHLKQGIDAKDKKMLLVRAYVKDIKSKSDHNEKITQSLQDEVNRRQQDLKTEQSELWDKFISLKNQSQVCKDDTIGLLGSDASWVSQHRVAIEQAQEKLETITENQRQVITLLKDELREATGQLAEKTCRISDLEALDERRLLEVNQKNERIQTLETTREEMKKEITQTNKDLGQVEVLNNQLGSVRKSLEEAQRCLELKEIDIQLLQTKLTEFTTPEDFAILKDELSLTQTYLQDKDAALVTLSAEISNLKEKEAIYQSSLNTAISEKEEALSRVEGAGLQHQALRCQLTDLQAQLVSGIALRTAQQVSYDEAKEMSEKNNQELRLKVNQAEELISSLQHQMDTIKNDQHAARSRLEVEHREAIQSVRAEHESLRSQKRTLEETLHKQTEDAFKQIESMSSQILSLNESNKSELAEERIQLLETQMLAKDKELKDMSAQLNSTRGCLDELNESVSTNQQLQTTAEADVKSLKEQITGLRKSKAMLSSEIDEVKDKNSSLQQRLGESEQKRKSLPDRLKARGALGVERLDAEETKLVQVITRVTEGTTEKRIVDLENSVKRSENHAKDLEKRRMELEIELKDLKFQNRSLLATKPRSLVDPIVFQQMSSNNGSSSDSWEGTSLEVDVLVKSHQDESTEHHILTEAYSKADGRAIQPICQMLPPPAPNFKRLSDLENDVEDDQDGIQTHHAHLFPASAGKSLDLFTATDTSPLDRTAVGTADNMLTSAGLQSGKRAELETNRTLESRPKRAKTTGQPGPATSTDTSATSTVKGRTNYSRRRAR</sequence>
<reference evidence="3" key="1">
    <citation type="submission" date="2014-08" db="EMBL/GenBank/DDBJ databases">
        <authorList>
            <person name="Sharma Rahul"/>
            <person name="Thines Marco"/>
        </authorList>
    </citation>
    <scope>NUCLEOTIDE SEQUENCE</scope>
</reference>